<dbReference type="SUPFAM" id="SSF54593">
    <property type="entry name" value="Glyoxalase/Bleomycin resistance protein/Dihydroxybiphenyl dioxygenase"/>
    <property type="match status" value="1"/>
</dbReference>
<sequence length="225" mass="23721">MTQAERLTREQVAEAGLADWRPLLGRLRTRFATGDFGAGMGLVTRIGEVATAAGRHADLTLTEASLVVGVGSPHAGGVTQADVDLARVISEQAASLGIAADTGGVTQLELGLDTGDTSRNAAYYAALLGGEVVGGEPYDASGQVPTVWWQTPPERPEDEGPALPKQDFEQRWHFDVWVAEDEGEPRVQAALDAGGRLVSDKAAPAYWVLEDPDGNRSCVCTPAAR</sequence>
<gene>
    <name evidence="7" type="ORF">HJG52_06020</name>
</gene>
<comment type="similarity">
    <text evidence="2">Belongs to the pterin-4-alpha-carbinolamine dehydratase family.</text>
</comment>
<dbReference type="Gene3D" id="3.10.180.10">
    <property type="entry name" value="2,3-Dihydroxybiphenyl 1,2-Dioxygenase, domain 1"/>
    <property type="match status" value="1"/>
</dbReference>
<keyword evidence="5" id="KW-0456">Lyase</keyword>
<evidence type="ECO:0000256" key="5">
    <source>
        <dbReference type="ARBA" id="ARBA00023239"/>
    </source>
</evidence>
<evidence type="ECO:0000256" key="3">
    <source>
        <dbReference type="ARBA" id="ARBA00013252"/>
    </source>
</evidence>
<dbReference type="InterPro" id="IPR041581">
    <property type="entry name" value="Glyoxalase_6"/>
</dbReference>
<dbReference type="InterPro" id="IPR029068">
    <property type="entry name" value="Glyas_Bleomycin-R_OHBP_Dase"/>
</dbReference>
<protein>
    <recommendedName>
        <fullName evidence="4">Putative pterin-4-alpha-carbinolamine dehydratase</fullName>
        <ecNumber evidence="3">4.2.1.96</ecNumber>
    </recommendedName>
</protein>
<evidence type="ECO:0000313" key="8">
    <source>
        <dbReference type="Proteomes" id="UP000588586"/>
    </source>
</evidence>
<dbReference type="EMBL" id="JABEPQ010000001">
    <property type="protein sequence ID" value="NNM45562.1"/>
    <property type="molecule type" value="Genomic_DNA"/>
</dbReference>
<dbReference type="Proteomes" id="UP000588586">
    <property type="component" value="Unassembled WGS sequence"/>
</dbReference>
<evidence type="ECO:0000259" key="6">
    <source>
        <dbReference type="Pfam" id="PF18029"/>
    </source>
</evidence>
<dbReference type="GO" id="GO:0006729">
    <property type="term" value="P:tetrahydrobiopterin biosynthetic process"/>
    <property type="evidence" value="ECO:0007669"/>
    <property type="project" value="InterPro"/>
</dbReference>
<reference evidence="7 8" key="1">
    <citation type="submission" date="2020-04" db="EMBL/GenBank/DDBJ databases">
        <title>Knoellia sp. isolate from air conditioner.</title>
        <authorList>
            <person name="Chea S."/>
            <person name="Kim D.-U."/>
        </authorList>
    </citation>
    <scope>NUCLEOTIDE SEQUENCE [LARGE SCALE GENOMIC DNA]</scope>
    <source>
        <strain evidence="7 8">DB2414S</strain>
    </source>
</reference>
<evidence type="ECO:0000256" key="4">
    <source>
        <dbReference type="ARBA" id="ARBA00021735"/>
    </source>
</evidence>
<comment type="caution">
    <text evidence="7">The sequence shown here is derived from an EMBL/GenBank/DDBJ whole genome shotgun (WGS) entry which is preliminary data.</text>
</comment>
<evidence type="ECO:0000256" key="1">
    <source>
        <dbReference type="ARBA" id="ARBA00001554"/>
    </source>
</evidence>
<comment type="catalytic activity">
    <reaction evidence="1">
        <text>(4aS,6R)-4a-hydroxy-L-erythro-5,6,7,8-tetrahydrobiopterin = (6R)-L-erythro-6,7-dihydrobiopterin + H2O</text>
        <dbReference type="Rhea" id="RHEA:11920"/>
        <dbReference type="ChEBI" id="CHEBI:15377"/>
        <dbReference type="ChEBI" id="CHEBI:15642"/>
        <dbReference type="ChEBI" id="CHEBI:43120"/>
        <dbReference type="EC" id="4.2.1.96"/>
    </reaction>
</comment>
<dbReference type="EC" id="4.2.1.96" evidence="3"/>
<dbReference type="Gene3D" id="3.30.1360.20">
    <property type="entry name" value="Transcriptional coactivator/pterin dehydratase"/>
    <property type="match status" value="1"/>
</dbReference>
<dbReference type="InterPro" id="IPR001533">
    <property type="entry name" value="Pterin_deHydtase"/>
</dbReference>
<dbReference type="SUPFAM" id="SSF55248">
    <property type="entry name" value="PCD-like"/>
    <property type="match status" value="1"/>
</dbReference>
<feature type="domain" description="Glyoxalase-like" evidence="6">
    <location>
        <begin position="111"/>
        <end position="220"/>
    </location>
</feature>
<organism evidence="7 8">
    <name type="scientific">Knoellia koreensis</name>
    <dbReference type="NCBI Taxonomy" id="2730921"/>
    <lineage>
        <taxon>Bacteria</taxon>
        <taxon>Bacillati</taxon>
        <taxon>Actinomycetota</taxon>
        <taxon>Actinomycetes</taxon>
        <taxon>Micrococcales</taxon>
        <taxon>Intrasporangiaceae</taxon>
        <taxon>Knoellia</taxon>
    </lineage>
</organism>
<evidence type="ECO:0000256" key="2">
    <source>
        <dbReference type="ARBA" id="ARBA00006472"/>
    </source>
</evidence>
<dbReference type="GO" id="GO:0008124">
    <property type="term" value="F:4-alpha-hydroxytetrahydrobiopterin dehydratase activity"/>
    <property type="evidence" value="ECO:0007669"/>
    <property type="project" value="UniProtKB-EC"/>
</dbReference>
<evidence type="ECO:0000313" key="7">
    <source>
        <dbReference type="EMBL" id="NNM45562.1"/>
    </source>
</evidence>
<proteinExistence type="inferred from homology"/>
<name>A0A849HE46_9MICO</name>
<dbReference type="InterPro" id="IPR036428">
    <property type="entry name" value="PCD_sf"/>
</dbReference>
<dbReference type="AlphaFoldDB" id="A0A849HE46"/>
<dbReference type="Pfam" id="PF18029">
    <property type="entry name" value="Glyoxalase_6"/>
    <property type="match status" value="1"/>
</dbReference>
<accession>A0A849HE46</accession>
<dbReference type="Pfam" id="PF01329">
    <property type="entry name" value="Pterin_4a"/>
    <property type="match status" value="1"/>
</dbReference>
<dbReference type="RefSeq" id="WP_171242565.1">
    <property type="nucleotide sequence ID" value="NZ_JABEPQ010000001.1"/>
</dbReference>
<keyword evidence="8" id="KW-1185">Reference proteome</keyword>